<evidence type="ECO:0000259" key="9">
    <source>
        <dbReference type="Pfam" id="PF07731"/>
    </source>
</evidence>
<gene>
    <name evidence="11" type="ORF">FGG08_001239</name>
</gene>
<evidence type="ECO:0000256" key="3">
    <source>
        <dbReference type="ARBA" id="ARBA00022729"/>
    </source>
</evidence>
<keyword evidence="6" id="KW-0325">Glycoprotein</keyword>
<dbReference type="Pfam" id="PF07731">
    <property type="entry name" value="Cu-oxidase_2"/>
    <property type="match status" value="1"/>
</dbReference>
<dbReference type="Pfam" id="PF00394">
    <property type="entry name" value="Cu-oxidase"/>
    <property type="match status" value="1"/>
</dbReference>
<accession>A0A9P8L5F4</accession>
<dbReference type="GO" id="GO:0033215">
    <property type="term" value="P:reductive iron assimilation"/>
    <property type="evidence" value="ECO:0007669"/>
    <property type="project" value="TreeGrafter"/>
</dbReference>
<keyword evidence="4" id="KW-0560">Oxidoreductase</keyword>
<dbReference type="PANTHER" id="PTHR11709:SF361">
    <property type="entry name" value="IRON TRANSPORT MULTICOPPER OXIDASE FET3"/>
    <property type="match status" value="1"/>
</dbReference>
<dbReference type="EMBL" id="JAGHQL010000016">
    <property type="protein sequence ID" value="KAH0544590.1"/>
    <property type="molecule type" value="Genomic_DNA"/>
</dbReference>
<dbReference type="FunFam" id="2.60.40.420:FF:000022">
    <property type="entry name" value="FET5p Multicopper oxidase"/>
    <property type="match status" value="1"/>
</dbReference>
<keyword evidence="7" id="KW-1133">Transmembrane helix</keyword>
<evidence type="ECO:0000256" key="6">
    <source>
        <dbReference type="ARBA" id="ARBA00023180"/>
    </source>
</evidence>
<dbReference type="Proteomes" id="UP000698800">
    <property type="component" value="Unassembled WGS sequence"/>
</dbReference>
<evidence type="ECO:0000259" key="8">
    <source>
        <dbReference type="Pfam" id="PF00394"/>
    </source>
</evidence>
<dbReference type="AlphaFoldDB" id="A0A9P8L5F4"/>
<dbReference type="GO" id="GO:0005507">
    <property type="term" value="F:copper ion binding"/>
    <property type="evidence" value="ECO:0007669"/>
    <property type="project" value="InterPro"/>
</dbReference>
<dbReference type="InterPro" id="IPR044130">
    <property type="entry name" value="CuRO_2_Fet3-like"/>
</dbReference>
<dbReference type="Pfam" id="PF07732">
    <property type="entry name" value="Cu-oxidase_3"/>
    <property type="match status" value="1"/>
</dbReference>
<evidence type="ECO:0000313" key="12">
    <source>
        <dbReference type="Proteomes" id="UP000698800"/>
    </source>
</evidence>
<keyword evidence="12" id="KW-1185">Reference proteome</keyword>
<dbReference type="InterPro" id="IPR011707">
    <property type="entry name" value="Cu-oxidase-like_N"/>
</dbReference>
<keyword evidence="7" id="KW-0472">Membrane</keyword>
<proteinExistence type="inferred from homology"/>
<dbReference type="PANTHER" id="PTHR11709">
    <property type="entry name" value="MULTI-COPPER OXIDASE"/>
    <property type="match status" value="1"/>
</dbReference>
<evidence type="ECO:0000256" key="5">
    <source>
        <dbReference type="ARBA" id="ARBA00023008"/>
    </source>
</evidence>
<dbReference type="InterPro" id="IPR045087">
    <property type="entry name" value="Cu-oxidase_fam"/>
</dbReference>
<name>A0A9P8L5F4_9PEZI</name>
<comment type="similarity">
    <text evidence="1">Belongs to the multicopper oxidase family.</text>
</comment>
<dbReference type="CDD" id="cd13851">
    <property type="entry name" value="CuRO_1_Fet3p"/>
    <property type="match status" value="1"/>
</dbReference>
<feature type="domain" description="Plastocyanin-like" evidence="10">
    <location>
        <begin position="69"/>
        <end position="184"/>
    </location>
</feature>
<dbReference type="CDD" id="cd13877">
    <property type="entry name" value="CuRO_2_Fet3p_like"/>
    <property type="match status" value="1"/>
</dbReference>
<protein>
    <recommendedName>
        <fullName evidence="13">Multicopper oxidase</fullName>
    </recommendedName>
</protein>
<evidence type="ECO:0000256" key="2">
    <source>
        <dbReference type="ARBA" id="ARBA00022723"/>
    </source>
</evidence>
<sequence length="529" mass="58340">MLKRARSSVTRTPYQLFNEEGLHLAQCVSYWVKRLTLACYQSAMFKLLILFAISQAFSAAATVIFNWDITWVSASPDGVSRPVIGINGAWPCPAIDVNVGDRVVIHVNNKLGNESTSLHFHGLFQQGAVTMDGPSGVTQCPIPPGGTFTYDFKINQPGTYWYHSHNKGQYPDGLRGPILVHDPRDPHKGEYDEELVLTLSDWYHEQMPTLLQHYLSAANERAEPVPDSALLNDAQNIKLHVTPGRTYLVRIINMGAFGASFLHFDDHPMTIVEIDGIYTKPKTTDTIYLTSAQRYSVLIHAKPDASKNYAFIASMDEAMFDSVPPGVNLNVTGFLVYDDWKALPGPVVVDHFKPIDDFGLEPLDGQKMLGTPDTSITLELNFAAGADGINRASFNNITYISQKVPTLYTALSAGNLALDPLVYGINSNPFVIRHNQIVDIIANNPGPGNHPLHLHGHTVQVLERSPADAGLYPGVTSGFPDVPMRRDTVMVHAGGWLVLRFKADNPDMFNPSNLLAIKPLPHPENKTKN</sequence>
<dbReference type="GO" id="GO:0033573">
    <property type="term" value="C:high-affinity iron permease complex"/>
    <property type="evidence" value="ECO:0007669"/>
    <property type="project" value="TreeGrafter"/>
</dbReference>
<keyword evidence="3" id="KW-0732">Signal</keyword>
<dbReference type="InterPro" id="IPR001117">
    <property type="entry name" value="Cu-oxidase_2nd"/>
</dbReference>
<organism evidence="11 12">
    <name type="scientific">Glutinoglossum americanum</name>
    <dbReference type="NCBI Taxonomy" id="1670608"/>
    <lineage>
        <taxon>Eukaryota</taxon>
        <taxon>Fungi</taxon>
        <taxon>Dikarya</taxon>
        <taxon>Ascomycota</taxon>
        <taxon>Pezizomycotina</taxon>
        <taxon>Geoglossomycetes</taxon>
        <taxon>Geoglossales</taxon>
        <taxon>Geoglossaceae</taxon>
        <taxon>Glutinoglossum</taxon>
    </lineage>
</organism>
<dbReference type="Gene3D" id="2.60.40.420">
    <property type="entry name" value="Cupredoxins - blue copper proteins"/>
    <property type="match status" value="3"/>
</dbReference>
<dbReference type="InterPro" id="IPR008972">
    <property type="entry name" value="Cupredoxin"/>
</dbReference>
<dbReference type="OrthoDB" id="2121828at2759"/>
<dbReference type="InterPro" id="IPR011706">
    <property type="entry name" value="Cu-oxidase_C"/>
</dbReference>
<reference evidence="11" key="1">
    <citation type="submission" date="2021-03" db="EMBL/GenBank/DDBJ databases">
        <title>Comparative genomics and phylogenomic investigation of the class Geoglossomycetes provide insights into ecological specialization and systematics.</title>
        <authorList>
            <person name="Melie T."/>
            <person name="Pirro S."/>
            <person name="Miller A.N."/>
            <person name="Quandt A."/>
        </authorList>
    </citation>
    <scope>NUCLEOTIDE SEQUENCE</scope>
    <source>
        <strain evidence="11">GBOQ0MN5Z8</strain>
    </source>
</reference>
<feature type="domain" description="Plastocyanin-like" evidence="8">
    <location>
        <begin position="193"/>
        <end position="340"/>
    </location>
</feature>
<dbReference type="GO" id="GO:0004322">
    <property type="term" value="F:ferroxidase activity"/>
    <property type="evidence" value="ECO:0007669"/>
    <property type="project" value="TreeGrafter"/>
</dbReference>
<evidence type="ECO:0000313" key="11">
    <source>
        <dbReference type="EMBL" id="KAH0544590.1"/>
    </source>
</evidence>
<evidence type="ECO:0008006" key="13">
    <source>
        <dbReference type="Google" id="ProtNLM"/>
    </source>
</evidence>
<feature type="domain" description="Plastocyanin-like" evidence="9">
    <location>
        <begin position="400"/>
        <end position="510"/>
    </location>
</feature>
<dbReference type="SUPFAM" id="SSF49503">
    <property type="entry name" value="Cupredoxins"/>
    <property type="match status" value="3"/>
</dbReference>
<keyword evidence="5" id="KW-0186">Copper</keyword>
<feature type="transmembrane region" description="Helical" evidence="7">
    <location>
        <begin position="43"/>
        <end position="67"/>
    </location>
</feature>
<dbReference type="GO" id="GO:0010106">
    <property type="term" value="P:cellular response to iron ion starvation"/>
    <property type="evidence" value="ECO:0007669"/>
    <property type="project" value="TreeGrafter"/>
</dbReference>
<evidence type="ECO:0000256" key="1">
    <source>
        <dbReference type="ARBA" id="ARBA00010609"/>
    </source>
</evidence>
<evidence type="ECO:0000256" key="7">
    <source>
        <dbReference type="SAM" id="Phobius"/>
    </source>
</evidence>
<comment type="caution">
    <text evidence="11">The sequence shown here is derived from an EMBL/GenBank/DDBJ whole genome shotgun (WGS) entry which is preliminary data.</text>
</comment>
<evidence type="ECO:0000259" key="10">
    <source>
        <dbReference type="Pfam" id="PF07732"/>
    </source>
</evidence>
<keyword evidence="7" id="KW-0812">Transmembrane</keyword>
<keyword evidence="2" id="KW-0479">Metal-binding</keyword>
<dbReference type="FunFam" id="2.60.40.420:FF:000071">
    <property type="entry name" value="Conidial pigment biosynthesis oxidase Abr1/brown 1"/>
    <property type="match status" value="1"/>
</dbReference>
<evidence type="ECO:0000256" key="4">
    <source>
        <dbReference type="ARBA" id="ARBA00023002"/>
    </source>
</evidence>